<protein>
    <recommendedName>
        <fullName evidence="3">Lipoprotein</fullName>
    </recommendedName>
</protein>
<evidence type="ECO:0000313" key="2">
    <source>
        <dbReference type="Proteomes" id="UP001230978"/>
    </source>
</evidence>
<dbReference type="RefSeq" id="WP_281469527.1">
    <property type="nucleotide sequence ID" value="NZ_CP124535.1"/>
</dbReference>
<dbReference type="Proteomes" id="UP001230978">
    <property type="component" value="Chromosome"/>
</dbReference>
<proteinExistence type="predicted"/>
<accession>A0ABY8QB22</accession>
<evidence type="ECO:0000313" key="1">
    <source>
        <dbReference type="EMBL" id="WGV17872.1"/>
    </source>
</evidence>
<name>A0ABY8QB22_9RHOB</name>
<reference evidence="1 2" key="1">
    <citation type="submission" date="2023-04" db="EMBL/GenBank/DDBJ databases">
        <title>YMD61, complete Genome.</title>
        <authorList>
            <person name="Zhang J."/>
        </authorList>
    </citation>
    <scope>NUCLEOTIDE SEQUENCE [LARGE SCALE GENOMIC DNA]</scope>
    <source>
        <strain evidence="1 2">YMD61</strain>
    </source>
</reference>
<sequence length="96" mass="10287">MRAVWLLPLLLLACGPIPVDRAERQCLDRAQLAAKPRGMVSAGVTSGGNATGGVRLEVSSDYLLGRDPSAIFDACVYQKSGVPPTRPLYSFPEWKG</sequence>
<organism evidence="1 2">
    <name type="scientific">Fuscovulum ytuae</name>
    <dbReference type="NCBI Taxonomy" id="3042299"/>
    <lineage>
        <taxon>Bacteria</taxon>
        <taxon>Pseudomonadati</taxon>
        <taxon>Pseudomonadota</taxon>
        <taxon>Alphaproteobacteria</taxon>
        <taxon>Rhodobacterales</taxon>
        <taxon>Paracoccaceae</taxon>
        <taxon>Fuscovulum</taxon>
    </lineage>
</organism>
<keyword evidence="2" id="KW-1185">Reference proteome</keyword>
<evidence type="ECO:0008006" key="3">
    <source>
        <dbReference type="Google" id="ProtNLM"/>
    </source>
</evidence>
<gene>
    <name evidence="1" type="ORF">QF092_08870</name>
</gene>
<dbReference type="EMBL" id="CP124535">
    <property type="protein sequence ID" value="WGV17872.1"/>
    <property type="molecule type" value="Genomic_DNA"/>
</dbReference>